<keyword evidence="7" id="KW-1015">Disulfide bond</keyword>
<evidence type="ECO:0000259" key="13">
    <source>
        <dbReference type="PROSITE" id="PS50835"/>
    </source>
</evidence>
<feature type="transmembrane region" description="Helical" evidence="11">
    <location>
        <begin position="150"/>
        <end position="168"/>
    </location>
</feature>
<keyword evidence="9" id="KW-0325">Glycoprotein</keyword>
<dbReference type="GO" id="GO:0007166">
    <property type="term" value="P:cell surface receptor signaling pathway"/>
    <property type="evidence" value="ECO:0007669"/>
    <property type="project" value="TreeGrafter"/>
</dbReference>
<evidence type="ECO:0000256" key="7">
    <source>
        <dbReference type="ARBA" id="ARBA00023157"/>
    </source>
</evidence>
<dbReference type="AlphaFoldDB" id="A0A8C2D069"/>
<comment type="subcellular location">
    <subcellularLocation>
        <location evidence="1">Cell membrane</location>
        <topology evidence="1">Single-pass type I membrane protein</topology>
    </subcellularLocation>
</comment>
<name>A0A8C2D069_CYPCA</name>
<dbReference type="InterPro" id="IPR007110">
    <property type="entry name" value="Ig-like_dom"/>
</dbReference>
<proteinExistence type="predicted"/>
<dbReference type="Ensembl" id="ENSCCRT00020021421.1">
    <property type="protein sequence ID" value="ENSCCRP00020019481.1"/>
    <property type="gene ID" value="ENSCCRG00020009213.1"/>
</dbReference>
<evidence type="ECO:0000256" key="3">
    <source>
        <dbReference type="ARBA" id="ARBA00022692"/>
    </source>
</evidence>
<dbReference type="PROSITE" id="PS50835">
    <property type="entry name" value="IG_LIKE"/>
    <property type="match status" value="1"/>
</dbReference>
<dbReference type="Proteomes" id="UP000694701">
    <property type="component" value="Unplaced"/>
</dbReference>
<evidence type="ECO:0000256" key="1">
    <source>
        <dbReference type="ARBA" id="ARBA00004251"/>
    </source>
</evidence>
<keyword evidence="2" id="KW-1003">Cell membrane</keyword>
<dbReference type="SUPFAM" id="SSF48726">
    <property type="entry name" value="Immunoglobulin"/>
    <property type="match status" value="1"/>
</dbReference>
<dbReference type="InterPro" id="IPR003599">
    <property type="entry name" value="Ig_sub"/>
</dbReference>
<evidence type="ECO:0000256" key="11">
    <source>
        <dbReference type="SAM" id="Phobius"/>
    </source>
</evidence>
<keyword evidence="10" id="KW-0393">Immunoglobulin domain</keyword>
<dbReference type="SMART" id="SM00409">
    <property type="entry name" value="IG"/>
    <property type="match status" value="1"/>
</dbReference>
<keyword evidence="6 11" id="KW-0472">Membrane</keyword>
<evidence type="ECO:0000256" key="4">
    <source>
        <dbReference type="ARBA" id="ARBA00022729"/>
    </source>
</evidence>
<dbReference type="Gene3D" id="2.60.40.10">
    <property type="entry name" value="Immunoglobulins"/>
    <property type="match status" value="1"/>
</dbReference>
<evidence type="ECO:0000313" key="14">
    <source>
        <dbReference type="Ensembl" id="ENSCCRP00020019481.1"/>
    </source>
</evidence>
<dbReference type="GO" id="GO:0042130">
    <property type="term" value="P:negative regulation of T cell proliferation"/>
    <property type="evidence" value="ECO:0007669"/>
    <property type="project" value="TreeGrafter"/>
</dbReference>
<evidence type="ECO:0000256" key="9">
    <source>
        <dbReference type="ARBA" id="ARBA00023180"/>
    </source>
</evidence>
<evidence type="ECO:0000256" key="5">
    <source>
        <dbReference type="ARBA" id="ARBA00022989"/>
    </source>
</evidence>
<reference evidence="14" key="1">
    <citation type="submission" date="2025-08" db="UniProtKB">
        <authorList>
            <consortium name="Ensembl"/>
        </authorList>
    </citation>
    <scope>IDENTIFICATION</scope>
</reference>
<protein>
    <recommendedName>
        <fullName evidence="13">Ig-like domain-containing protein</fullName>
    </recommendedName>
</protein>
<dbReference type="Pfam" id="PF07686">
    <property type="entry name" value="V-set"/>
    <property type="match status" value="1"/>
</dbReference>
<organism evidence="14 15">
    <name type="scientific">Cyprinus carpio</name>
    <name type="common">Common carp</name>
    <dbReference type="NCBI Taxonomy" id="7962"/>
    <lineage>
        <taxon>Eukaryota</taxon>
        <taxon>Metazoa</taxon>
        <taxon>Chordata</taxon>
        <taxon>Craniata</taxon>
        <taxon>Vertebrata</taxon>
        <taxon>Euteleostomi</taxon>
        <taxon>Actinopterygii</taxon>
        <taxon>Neopterygii</taxon>
        <taxon>Teleostei</taxon>
        <taxon>Ostariophysi</taxon>
        <taxon>Cypriniformes</taxon>
        <taxon>Cyprinidae</taxon>
        <taxon>Cyprininae</taxon>
        <taxon>Cyprinus</taxon>
    </lineage>
</organism>
<feature type="domain" description="Ig-like" evidence="13">
    <location>
        <begin position="3"/>
        <end position="124"/>
    </location>
</feature>
<dbReference type="GO" id="GO:0009897">
    <property type="term" value="C:external side of plasma membrane"/>
    <property type="evidence" value="ECO:0007669"/>
    <property type="project" value="TreeGrafter"/>
</dbReference>
<dbReference type="FunFam" id="2.60.40.10:FF:000142">
    <property type="entry name" value="V-set domain-containing T-cell activation inhibitor 1"/>
    <property type="match status" value="1"/>
</dbReference>
<sequence length="190" mass="21734">MGPTAFSQSCCIFLISVFLLHFAESFSVPASSVEGFVGGSVLLPCFIHHSELQDRIKDVNVHWRYNNSKIVIDIIGGNRTAEDQAPEYNNRVEMFPDEYKKGNFCLKINNIKKTHAGKYTCIITGPFQNEKHTELCVKDKPEEKGNIRKSVYVLLIVFVFVILIFVIVRQCLLLKIIQIWTHFAFLSYSI</sequence>
<accession>A0A8C2D069</accession>
<dbReference type="PANTHER" id="PTHR25466">
    <property type="entry name" value="T-LYMPHOCYTE ACTIVATION ANTIGEN"/>
    <property type="match status" value="1"/>
</dbReference>
<keyword evidence="8" id="KW-0675">Receptor</keyword>
<keyword evidence="4 12" id="KW-0732">Signal</keyword>
<keyword evidence="5 11" id="KW-1133">Transmembrane helix</keyword>
<evidence type="ECO:0000256" key="12">
    <source>
        <dbReference type="SAM" id="SignalP"/>
    </source>
</evidence>
<evidence type="ECO:0000256" key="8">
    <source>
        <dbReference type="ARBA" id="ARBA00023170"/>
    </source>
</evidence>
<feature type="chain" id="PRO_5034912121" description="Ig-like domain-containing protein" evidence="12">
    <location>
        <begin position="26"/>
        <end position="190"/>
    </location>
</feature>
<keyword evidence="3 11" id="KW-0812">Transmembrane</keyword>
<dbReference type="GO" id="GO:0071222">
    <property type="term" value="P:cellular response to lipopolysaccharide"/>
    <property type="evidence" value="ECO:0007669"/>
    <property type="project" value="TreeGrafter"/>
</dbReference>
<dbReference type="PANTHER" id="PTHR25466:SF14">
    <property type="entry name" value="BUTYROPHILIN SUBFAMILY 2 MEMBER A2-LIKE-RELATED"/>
    <property type="match status" value="1"/>
</dbReference>
<dbReference type="GO" id="GO:0006955">
    <property type="term" value="P:immune response"/>
    <property type="evidence" value="ECO:0007669"/>
    <property type="project" value="TreeGrafter"/>
</dbReference>
<evidence type="ECO:0000256" key="10">
    <source>
        <dbReference type="ARBA" id="ARBA00023319"/>
    </source>
</evidence>
<dbReference type="InterPro" id="IPR013783">
    <property type="entry name" value="Ig-like_fold"/>
</dbReference>
<evidence type="ECO:0000313" key="15">
    <source>
        <dbReference type="Proteomes" id="UP000694701"/>
    </source>
</evidence>
<dbReference type="InterPro" id="IPR036179">
    <property type="entry name" value="Ig-like_dom_sf"/>
</dbReference>
<dbReference type="GO" id="GO:0031295">
    <property type="term" value="P:T cell costimulation"/>
    <property type="evidence" value="ECO:0007669"/>
    <property type="project" value="TreeGrafter"/>
</dbReference>
<dbReference type="InterPro" id="IPR013106">
    <property type="entry name" value="Ig_V-set"/>
</dbReference>
<feature type="signal peptide" evidence="12">
    <location>
        <begin position="1"/>
        <end position="25"/>
    </location>
</feature>
<dbReference type="GO" id="GO:0042102">
    <property type="term" value="P:positive regulation of T cell proliferation"/>
    <property type="evidence" value="ECO:0007669"/>
    <property type="project" value="TreeGrafter"/>
</dbReference>
<evidence type="ECO:0000256" key="6">
    <source>
        <dbReference type="ARBA" id="ARBA00023136"/>
    </source>
</evidence>
<evidence type="ECO:0000256" key="2">
    <source>
        <dbReference type="ARBA" id="ARBA00022475"/>
    </source>
</evidence>
<dbReference type="InterPro" id="IPR051713">
    <property type="entry name" value="T-cell_Activation_Regulation"/>
</dbReference>